<feature type="domain" description="ABC-type transport auxiliary lipoprotein component" evidence="1">
    <location>
        <begin position="38"/>
        <end position="192"/>
    </location>
</feature>
<accession>A0A1H7Q1T7</accession>
<dbReference type="STRING" id="1233.SAMN05216387_11076"/>
<dbReference type="OrthoDB" id="5568302at2"/>
<dbReference type="Gene3D" id="3.40.50.10610">
    <property type="entry name" value="ABC-type transport auxiliary lipoprotein component"/>
    <property type="match status" value="1"/>
</dbReference>
<dbReference type="AlphaFoldDB" id="A0A1H7Q1T7"/>
<dbReference type="PROSITE" id="PS51257">
    <property type="entry name" value="PROKAR_LIPOPROTEIN"/>
    <property type="match status" value="1"/>
</dbReference>
<dbReference type="Proteomes" id="UP000198620">
    <property type="component" value="Unassembled WGS sequence"/>
</dbReference>
<proteinExistence type="predicted"/>
<dbReference type="EMBL" id="FOBH01000010">
    <property type="protein sequence ID" value="SEL41445.1"/>
    <property type="molecule type" value="Genomic_DNA"/>
</dbReference>
<evidence type="ECO:0000313" key="3">
    <source>
        <dbReference type="Proteomes" id="UP000198620"/>
    </source>
</evidence>
<dbReference type="SUPFAM" id="SSF159594">
    <property type="entry name" value="XCC0632-like"/>
    <property type="match status" value="1"/>
</dbReference>
<dbReference type="Pfam" id="PF03886">
    <property type="entry name" value="ABC_trans_aux"/>
    <property type="match status" value="1"/>
</dbReference>
<protein>
    <submittedName>
        <fullName evidence="2">Cholesterol transport system auxiliary component</fullName>
    </submittedName>
</protein>
<name>A0A1H7Q1T7_9PROT</name>
<gene>
    <name evidence="2" type="ORF">SAMN05216387_11076</name>
</gene>
<reference evidence="2 3" key="1">
    <citation type="submission" date="2016-10" db="EMBL/GenBank/DDBJ databases">
        <authorList>
            <person name="de Groot N.N."/>
        </authorList>
    </citation>
    <scope>NUCLEOTIDE SEQUENCE [LARGE SCALE GENOMIC DNA]</scope>
    <source>
        <strain evidence="2 3">Nv1</strain>
    </source>
</reference>
<evidence type="ECO:0000259" key="1">
    <source>
        <dbReference type="Pfam" id="PF03886"/>
    </source>
</evidence>
<organism evidence="2 3">
    <name type="scientific">Nitrosovibrio tenuis</name>
    <dbReference type="NCBI Taxonomy" id="1233"/>
    <lineage>
        <taxon>Bacteria</taxon>
        <taxon>Pseudomonadati</taxon>
        <taxon>Pseudomonadota</taxon>
        <taxon>Betaproteobacteria</taxon>
        <taxon>Nitrosomonadales</taxon>
        <taxon>Nitrosomonadaceae</taxon>
        <taxon>Nitrosovibrio</taxon>
    </lineage>
</organism>
<dbReference type="RefSeq" id="WP_090829176.1">
    <property type="nucleotide sequence ID" value="NZ_FOBH01000010.1"/>
</dbReference>
<evidence type="ECO:0000313" key="2">
    <source>
        <dbReference type="EMBL" id="SEL41445.1"/>
    </source>
</evidence>
<dbReference type="InterPro" id="IPR005586">
    <property type="entry name" value="ABC_trans_aux"/>
</dbReference>
<sequence length="209" mass="22901">MKKFIIFAILAIAGCAAPRAQTQIIVYDFGLQRLAAMSGASSISGNAQLRASLLVPDVVAPIWLDSTAIQFRLAYHDLAQIYSYASNRWAATPAILLSQRIRSRIAMANHDGVISATEGARTDYVLRLELEEFTQIFDTADHSRAIVKLRASLIDRRTRLLMSQRSFSIEQSAPAPNASGAVRALTDASDNLIGTLIGWLVEELPDRKS</sequence>
<keyword evidence="3" id="KW-1185">Reference proteome</keyword>